<feature type="transmembrane region" description="Helical" evidence="1">
    <location>
        <begin position="217"/>
        <end position="238"/>
    </location>
</feature>
<gene>
    <name evidence="2" type="ORF">ILEXP_LOCUS25704</name>
</gene>
<feature type="transmembrane region" description="Helical" evidence="1">
    <location>
        <begin position="119"/>
        <end position="144"/>
    </location>
</feature>
<comment type="caution">
    <text evidence="2">The sequence shown here is derived from an EMBL/GenBank/DDBJ whole genome shotgun (WGS) entry which is preliminary data.</text>
</comment>
<feature type="transmembrane region" description="Helical" evidence="1">
    <location>
        <begin position="72"/>
        <end position="98"/>
    </location>
</feature>
<protein>
    <submittedName>
        <fullName evidence="2">Uncharacterized protein</fullName>
    </submittedName>
</protein>
<feature type="transmembrane region" description="Helical" evidence="1">
    <location>
        <begin position="164"/>
        <end position="196"/>
    </location>
</feature>
<proteinExistence type="predicted"/>
<dbReference type="EMBL" id="CAUOFW020002952">
    <property type="protein sequence ID" value="CAK9157151.1"/>
    <property type="molecule type" value="Genomic_DNA"/>
</dbReference>
<name>A0ABC8SMB1_9AQUA</name>
<dbReference type="AlphaFoldDB" id="A0ABC8SMB1"/>
<feature type="transmembrane region" description="Helical" evidence="1">
    <location>
        <begin position="26"/>
        <end position="46"/>
    </location>
</feature>
<accession>A0ABC8SMB1</accession>
<keyword evidence="3" id="KW-1185">Reference proteome</keyword>
<keyword evidence="1" id="KW-1133">Transmembrane helix</keyword>
<dbReference type="Proteomes" id="UP001642360">
    <property type="component" value="Unassembled WGS sequence"/>
</dbReference>
<evidence type="ECO:0000256" key="1">
    <source>
        <dbReference type="SAM" id="Phobius"/>
    </source>
</evidence>
<sequence length="317" mass="35418">MSTPSETINFCGLLSETNRIRRTNSLLFFALSGLFLFPLSLSTLIYPTLQSSLSQYDAVNTQILHHNPTETLILYLLYTLFVTLLSLCATSTITYTAFHGFYGTPVKFKSAIKSLVYSVPPLVITMVVSQIIVALIGMIFGILVALLYTGSQFFGFEIDYNSNYFIGLCIFLAILLGLIVIWLQVNWALASVIVVVESKWGIEPLRRSTHLMKGMKGLWLSILLLYGFPIGFFSWANSTPVVISNGFCDWGLWLFILKILSTSFLVNLFMLQILVANTVLYMYCKAFHGELALQSGDEFAPEYTSVPIDDDKVAHGV</sequence>
<feature type="transmembrane region" description="Helical" evidence="1">
    <location>
        <begin position="250"/>
        <end position="275"/>
    </location>
</feature>
<keyword evidence="1" id="KW-0472">Membrane</keyword>
<reference evidence="2 3" key="1">
    <citation type="submission" date="2024-02" db="EMBL/GenBank/DDBJ databases">
        <authorList>
            <person name="Vignale AGUSTIN F."/>
            <person name="Sosa J E."/>
            <person name="Modenutti C."/>
        </authorList>
    </citation>
    <scope>NUCLEOTIDE SEQUENCE [LARGE SCALE GENOMIC DNA]</scope>
</reference>
<evidence type="ECO:0000313" key="3">
    <source>
        <dbReference type="Proteomes" id="UP001642360"/>
    </source>
</evidence>
<dbReference type="PANTHER" id="PTHR33133">
    <property type="entry name" value="OS08G0107100 PROTEIN-RELATED"/>
    <property type="match status" value="1"/>
</dbReference>
<organism evidence="2 3">
    <name type="scientific">Ilex paraguariensis</name>
    <name type="common">yerba mate</name>
    <dbReference type="NCBI Taxonomy" id="185542"/>
    <lineage>
        <taxon>Eukaryota</taxon>
        <taxon>Viridiplantae</taxon>
        <taxon>Streptophyta</taxon>
        <taxon>Embryophyta</taxon>
        <taxon>Tracheophyta</taxon>
        <taxon>Spermatophyta</taxon>
        <taxon>Magnoliopsida</taxon>
        <taxon>eudicotyledons</taxon>
        <taxon>Gunneridae</taxon>
        <taxon>Pentapetalae</taxon>
        <taxon>asterids</taxon>
        <taxon>campanulids</taxon>
        <taxon>Aquifoliales</taxon>
        <taxon>Aquifoliaceae</taxon>
        <taxon>Ilex</taxon>
    </lineage>
</organism>
<evidence type="ECO:0000313" key="2">
    <source>
        <dbReference type="EMBL" id="CAK9157151.1"/>
    </source>
</evidence>
<dbReference type="PANTHER" id="PTHR33133:SF7">
    <property type="entry name" value="F26K24.10 PROTEIN-RELATED"/>
    <property type="match status" value="1"/>
</dbReference>
<keyword evidence="1" id="KW-0812">Transmembrane</keyword>